<organism evidence="2 3">
    <name type="scientific">Corchorus olitorius</name>
    <dbReference type="NCBI Taxonomy" id="93759"/>
    <lineage>
        <taxon>Eukaryota</taxon>
        <taxon>Viridiplantae</taxon>
        <taxon>Streptophyta</taxon>
        <taxon>Embryophyta</taxon>
        <taxon>Tracheophyta</taxon>
        <taxon>Spermatophyta</taxon>
        <taxon>Magnoliopsida</taxon>
        <taxon>eudicotyledons</taxon>
        <taxon>Gunneridae</taxon>
        <taxon>Pentapetalae</taxon>
        <taxon>rosids</taxon>
        <taxon>malvids</taxon>
        <taxon>Malvales</taxon>
        <taxon>Malvaceae</taxon>
        <taxon>Grewioideae</taxon>
        <taxon>Apeibeae</taxon>
        <taxon>Corchorus</taxon>
    </lineage>
</organism>
<evidence type="ECO:0000313" key="2">
    <source>
        <dbReference type="EMBL" id="OMP04781.1"/>
    </source>
</evidence>
<evidence type="ECO:0000256" key="1">
    <source>
        <dbReference type="SAM" id="Phobius"/>
    </source>
</evidence>
<keyword evidence="1" id="KW-0472">Membrane</keyword>
<proteinExistence type="predicted"/>
<comment type="caution">
    <text evidence="2">The sequence shown here is derived from an EMBL/GenBank/DDBJ whole genome shotgun (WGS) entry which is preliminary data.</text>
</comment>
<keyword evidence="1" id="KW-1133">Transmembrane helix</keyword>
<keyword evidence="3" id="KW-1185">Reference proteome</keyword>
<dbReference type="Proteomes" id="UP000187203">
    <property type="component" value="Unassembled WGS sequence"/>
</dbReference>
<dbReference type="EMBL" id="AWUE01014206">
    <property type="protein sequence ID" value="OMP04781.1"/>
    <property type="molecule type" value="Genomic_DNA"/>
</dbReference>
<feature type="transmembrane region" description="Helical" evidence="1">
    <location>
        <begin position="16"/>
        <end position="35"/>
    </location>
</feature>
<gene>
    <name evidence="2" type="ORF">COLO4_09302</name>
</gene>
<dbReference type="AlphaFoldDB" id="A0A1R3KCG5"/>
<sequence length="36" mass="4027">MVERCVMEVVGRQVGLSLLVAVDLWMVALVYCFILA</sequence>
<accession>A0A1R3KCG5</accession>
<name>A0A1R3KCG5_9ROSI</name>
<reference evidence="3" key="1">
    <citation type="submission" date="2013-09" db="EMBL/GenBank/DDBJ databases">
        <title>Corchorus olitorius genome sequencing.</title>
        <authorList>
            <person name="Alam M."/>
            <person name="Haque M.S."/>
            <person name="Islam M.S."/>
            <person name="Emdad E.M."/>
            <person name="Islam M.M."/>
            <person name="Ahmed B."/>
            <person name="Halim A."/>
            <person name="Hossen Q.M.M."/>
            <person name="Hossain M.Z."/>
            <person name="Ahmed R."/>
            <person name="Khan M.M."/>
            <person name="Islam R."/>
            <person name="Rashid M.M."/>
            <person name="Khan S.A."/>
            <person name="Rahman M.S."/>
            <person name="Alam M."/>
            <person name="Yahiya A.S."/>
            <person name="Khan M.S."/>
            <person name="Azam M.S."/>
            <person name="Haque T."/>
            <person name="Lashkar M.Z.H."/>
            <person name="Akhand A.I."/>
            <person name="Morshed G."/>
            <person name="Roy S."/>
            <person name="Uddin K.S."/>
            <person name="Rabeya T."/>
            <person name="Hossain A.S."/>
            <person name="Chowdhury A."/>
            <person name="Snigdha A.R."/>
            <person name="Mortoza M.S."/>
            <person name="Matin S.A."/>
            <person name="Hoque S.M.E."/>
            <person name="Islam M.K."/>
            <person name="Roy D.K."/>
            <person name="Haider R."/>
            <person name="Moosa M.M."/>
            <person name="Elias S.M."/>
            <person name="Hasan A.M."/>
            <person name="Jahan S."/>
            <person name="Shafiuddin M."/>
            <person name="Mahmood N."/>
            <person name="Shommy N.S."/>
        </authorList>
    </citation>
    <scope>NUCLEOTIDE SEQUENCE [LARGE SCALE GENOMIC DNA]</scope>
    <source>
        <strain evidence="3">cv. O-4</strain>
    </source>
</reference>
<protein>
    <submittedName>
        <fullName evidence="2">Uncharacterized protein</fullName>
    </submittedName>
</protein>
<keyword evidence="1" id="KW-0812">Transmembrane</keyword>
<evidence type="ECO:0000313" key="3">
    <source>
        <dbReference type="Proteomes" id="UP000187203"/>
    </source>
</evidence>